<name>A0AAW9K5V7_CARML</name>
<evidence type="ECO:0000259" key="3">
    <source>
        <dbReference type="Pfam" id="PF13731"/>
    </source>
</evidence>
<evidence type="ECO:0000313" key="5">
    <source>
        <dbReference type="Proteomes" id="UP001290462"/>
    </source>
</evidence>
<accession>A0AAW9K5V7</accession>
<feature type="region of interest" description="Disordered" evidence="1">
    <location>
        <begin position="42"/>
        <end position="71"/>
    </location>
</feature>
<keyword evidence="2" id="KW-0732">Signal</keyword>
<dbReference type="AlphaFoldDB" id="A0AAW9K5V7"/>
<comment type="caution">
    <text evidence="4">The sequence shown here is derived from an EMBL/GenBank/DDBJ whole genome shotgun (WGS) entry which is preliminary data.</text>
</comment>
<organism evidence="4 5">
    <name type="scientific">Carnobacterium maltaromaticum</name>
    <name type="common">Carnobacterium piscicola</name>
    <dbReference type="NCBI Taxonomy" id="2751"/>
    <lineage>
        <taxon>Bacteria</taxon>
        <taxon>Bacillati</taxon>
        <taxon>Bacillota</taxon>
        <taxon>Bacilli</taxon>
        <taxon>Lactobacillales</taxon>
        <taxon>Carnobacteriaceae</taxon>
        <taxon>Carnobacterium</taxon>
    </lineage>
</organism>
<dbReference type="RefSeq" id="WP_322808502.1">
    <property type="nucleotide sequence ID" value="NZ_JAVBVO010000002.1"/>
</dbReference>
<dbReference type="Proteomes" id="UP001290462">
    <property type="component" value="Unassembled WGS sequence"/>
</dbReference>
<proteinExistence type="predicted"/>
<reference evidence="4" key="1">
    <citation type="submission" date="2023-08" db="EMBL/GenBank/DDBJ databases">
        <title>Genomic characterization of piscicolin 126 produced by Carnobacterium maltaromaticum CM22 strain isolated from salmon (Salmo salar).</title>
        <authorList>
            <person name="Gonzalez-Gragera E."/>
            <person name="Garcia-Lopez J.D."/>
            <person name="Teso-Perez C."/>
            <person name="Gimenez-Hernandez I."/>
            <person name="Peralta-Sanchez J.M."/>
            <person name="Valdivia E."/>
            <person name="Montalban-Lopez M."/>
            <person name="Martin-Platero A.M."/>
            <person name="Banos A."/>
            <person name="Martinez-Bueno M."/>
        </authorList>
    </citation>
    <scope>NUCLEOTIDE SEQUENCE</scope>
    <source>
        <strain evidence="4">CM22</strain>
    </source>
</reference>
<evidence type="ECO:0000313" key="4">
    <source>
        <dbReference type="EMBL" id="MDZ5757723.1"/>
    </source>
</evidence>
<feature type="domain" description="WxL" evidence="3">
    <location>
        <begin position="32"/>
        <end position="268"/>
    </location>
</feature>
<feature type="signal peptide" evidence="2">
    <location>
        <begin position="1"/>
        <end position="26"/>
    </location>
</feature>
<feature type="compositionally biased region" description="Pro residues" evidence="1">
    <location>
        <begin position="51"/>
        <end position="64"/>
    </location>
</feature>
<evidence type="ECO:0000256" key="1">
    <source>
        <dbReference type="SAM" id="MobiDB-lite"/>
    </source>
</evidence>
<protein>
    <submittedName>
        <fullName evidence="4">WxL domain-containing protein</fullName>
    </submittedName>
</protein>
<dbReference type="InterPro" id="IPR027994">
    <property type="entry name" value="WxL_dom"/>
</dbReference>
<dbReference type="Pfam" id="PF13731">
    <property type="entry name" value="WxL"/>
    <property type="match status" value="1"/>
</dbReference>
<gene>
    <name evidence="4" type="ORF">RAK27_03545</name>
</gene>
<sequence>MKLTKLTLISVVTAGAILGAASPALADVTYPQTVDTKGVVQFKDSDGKPAPVDPTDPDPNPVEPEIPAGTSGLVRLDQVPTLDFGTATIRGTKETQGAKYVRLNNVGGELRYFVPAYVQVTDERGTNAGWNVKVKASEFKAYDGDTLSEDQAGLIGATISFKNAHVNNHSGMTAPEITQYSPVANEVIVDASATSTDKVLLDAAATKGMGIWSTSFFDAPAGTAIPTSTDIANVPQDASIELAIPGTAQKSKDFRYESTLTWTISDTPA</sequence>
<feature type="chain" id="PRO_5043835795" evidence="2">
    <location>
        <begin position="27"/>
        <end position="269"/>
    </location>
</feature>
<dbReference type="EMBL" id="JAVBVO010000002">
    <property type="protein sequence ID" value="MDZ5757723.1"/>
    <property type="molecule type" value="Genomic_DNA"/>
</dbReference>
<evidence type="ECO:0000256" key="2">
    <source>
        <dbReference type="SAM" id="SignalP"/>
    </source>
</evidence>